<comment type="cofactor">
    <cofactor evidence="3">
        <name>FAD</name>
        <dbReference type="ChEBI" id="CHEBI:57692"/>
    </cofactor>
</comment>
<dbReference type="PANTHER" id="PTHR11552:SF158">
    <property type="entry name" value="GH23626P-RELATED"/>
    <property type="match status" value="1"/>
</dbReference>
<feature type="signal peptide" evidence="5">
    <location>
        <begin position="1"/>
        <end position="18"/>
    </location>
</feature>
<evidence type="ECO:0000313" key="9">
    <source>
        <dbReference type="Proteomes" id="UP001168821"/>
    </source>
</evidence>
<protein>
    <recommendedName>
        <fullName evidence="6 7">Glucose-methanol-choline oxidoreductase N-terminal domain-containing protein</fullName>
    </recommendedName>
</protein>
<dbReference type="SUPFAM" id="SSF54373">
    <property type="entry name" value="FAD-linked reductases, C-terminal domain"/>
    <property type="match status" value="1"/>
</dbReference>
<dbReference type="InterPro" id="IPR036188">
    <property type="entry name" value="FAD/NAD-bd_sf"/>
</dbReference>
<dbReference type="Gene3D" id="3.30.560.10">
    <property type="entry name" value="Glucose Oxidase, domain 3"/>
    <property type="match status" value="1"/>
</dbReference>
<dbReference type="Proteomes" id="UP001168821">
    <property type="component" value="Unassembled WGS sequence"/>
</dbReference>
<keyword evidence="3 4" id="KW-0274">FAD</keyword>
<feature type="binding site" evidence="3">
    <location>
        <position position="279"/>
    </location>
    <ligand>
        <name>FAD</name>
        <dbReference type="ChEBI" id="CHEBI:57692"/>
    </ligand>
</feature>
<dbReference type="EMBL" id="JALNTZ010000003">
    <property type="protein sequence ID" value="KAJ3657995.1"/>
    <property type="molecule type" value="Genomic_DNA"/>
</dbReference>
<dbReference type="InterPro" id="IPR007867">
    <property type="entry name" value="GMC_OxRtase_C"/>
</dbReference>
<dbReference type="PROSITE" id="PS00623">
    <property type="entry name" value="GMC_OXRED_1"/>
    <property type="match status" value="1"/>
</dbReference>
<feature type="active site" description="Proton donor" evidence="2">
    <location>
        <position position="545"/>
    </location>
</feature>
<dbReference type="Gene3D" id="3.50.50.60">
    <property type="entry name" value="FAD/NAD(P)-binding domain"/>
    <property type="match status" value="1"/>
</dbReference>
<comment type="caution">
    <text evidence="8">The sequence shown here is derived from an EMBL/GenBank/DDBJ whole genome shotgun (WGS) entry which is preliminary data.</text>
</comment>
<evidence type="ECO:0000256" key="1">
    <source>
        <dbReference type="ARBA" id="ARBA00010790"/>
    </source>
</evidence>
<sequence>MMVSLGATLCLVLGVVSCSITTNYYQELINQETKKALSYDLPTNNEEFKEGVEAQTIVEYGDYDVVIVGAGSVGCVLATRLSEIENLSILLLEAGGEENDFSQIPAMFLYHQFSDINWGYYTTPQKYSCLGTNNRQCIIPRGKVIGGSSAINALIYARGGCKYYDKWAALGNRGWFCKDVLPYFKKSENSQIHGDEGYHGKKGFWNVEYSLPSSTLFNNYINGGLQINQRVVDYNGVNQFGAAKVQSSIKRGKRQSLGTAFLANARKRSNLKVVTKALVTKIIIDQQSRVTKGVEFVTNNQKFHVRAKKEVLVSAGAINTPQLLMLSGIGPKTHLKDMKIPVIADLPVGENLIEHPLFNVVVRTNYTLPDTNMSDLVELYLQGFGPLTKALGVDGIGFPNTDNRRQETPSIELHFSPPFDIDRTIFQRAMNFNTTIGDTFINKINPKSDLNIFVILLNEKSRGRIWLKSNSPIDFPNIDLNMFEKQEDVDSLIEGLRYAFNLTKTEAFEKLNATLLEVPICTNFDKDSNGYLECLIRNVAVSMYHPCGTAAMGPDREKFVVDDTLRVHGIKNLRVVDASVFPLPVPGHTNAAAVI</sequence>
<evidence type="ECO:0000259" key="7">
    <source>
        <dbReference type="PROSITE" id="PS00624"/>
    </source>
</evidence>
<evidence type="ECO:0000256" key="4">
    <source>
        <dbReference type="RuleBase" id="RU003968"/>
    </source>
</evidence>
<comment type="similarity">
    <text evidence="1 4">Belongs to the GMC oxidoreductase family.</text>
</comment>
<dbReference type="GO" id="GO:0016614">
    <property type="term" value="F:oxidoreductase activity, acting on CH-OH group of donors"/>
    <property type="evidence" value="ECO:0007669"/>
    <property type="project" value="InterPro"/>
</dbReference>
<feature type="active site" description="Proton acceptor" evidence="2">
    <location>
        <position position="588"/>
    </location>
</feature>
<dbReference type="InterPro" id="IPR012132">
    <property type="entry name" value="GMC_OxRdtase"/>
</dbReference>
<evidence type="ECO:0000256" key="2">
    <source>
        <dbReference type="PIRSR" id="PIRSR000137-1"/>
    </source>
</evidence>
<keyword evidence="9" id="KW-1185">Reference proteome</keyword>
<evidence type="ECO:0000256" key="3">
    <source>
        <dbReference type="PIRSR" id="PIRSR000137-2"/>
    </source>
</evidence>
<gene>
    <name evidence="8" type="ORF">Zmor_009764</name>
</gene>
<dbReference type="AlphaFoldDB" id="A0AA38MIA0"/>
<feature type="binding site" evidence="3">
    <location>
        <position position="144"/>
    </location>
    <ligand>
        <name>FAD</name>
        <dbReference type="ChEBI" id="CHEBI:57692"/>
    </ligand>
</feature>
<dbReference type="GO" id="GO:0050660">
    <property type="term" value="F:flavin adenine dinucleotide binding"/>
    <property type="evidence" value="ECO:0007669"/>
    <property type="project" value="InterPro"/>
</dbReference>
<feature type="chain" id="PRO_5041445811" description="Glucose-methanol-choline oxidoreductase N-terminal domain-containing protein" evidence="5">
    <location>
        <begin position="19"/>
        <end position="595"/>
    </location>
</feature>
<evidence type="ECO:0000256" key="5">
    <source>
        <dbReference type="SAM" id="SignalP"/>
    </source>
</evidence>
<organism evidence="8 9">
    <name type="scientific">Zophobas morio</name>
    <dbReference type="NCBI Taxonomy" id="2755281"/>
    <lineage>
        <taxon>Eukaryota</taxon>
        <taxon>Metazoa</taxon>
        <taxon>Ecdysozoa</taxon>
        <taxon>Arthropoda</taxon>
        <taxon>Hexapoda</taxon>
        <taxon>Insecta</taxon>
        <taxon>Pterygota</taxon>
        <taxon>Neoptera</taxon>
        <taxon>Endopterygota</taxon>
        <taxon>Coleoptera</taxon>
        <taxon>Polyphaga</taxon>
        <taxon>Cucujiformia</taxon>
        <taxon>Tenebrionidae</taxon>
        <taxon>Zophobas</taxon>
    </lineage>
</organism>
<dbReference type="PANTHER" id="PTHR11552">
    <property type="entry name" value="GLUCOSE-METHANOL-CHOLINE GMC OXIDOREDUCTASE"/>
    <property type="match status" value="1"/>
</dbReference>
<keyword evidence="4" id="KW-0285">Flavoprotein</keyword>
<reference evidence="8" key="1">
    <citation type="journal article" date="2023" name="G3 (Bethesda)">
        <title>Whole genome assemblies of Zophobas morio and Tenebrio molitor.</title>
        <authorList>
            <person name="Kaur S."/>
            <person name="Stinson S.A."/>
            <person name="diCenzo G.C."/>
        </authorList>
    </citation>
    <scope>NUCLEOTIDE SEQUENCE</scope>
    <source>
        <strain evidence="8">QUZm001</strain>
    </source>
</reference>
<feature type="domain" description="Glucose-methanol-choline oxidoreductase N-terminal" evidence="7">
    <location>
        <begin position="316"/>
        <end position="330"/>
    </location>
</feature>
<dbReference type="Pfam" id="PF00732">
    <property type="entry name" value="GMC_oxred_N"/>
    <property type="match status" value="1"/>
</dbReference>
<dbReference type="PROSITE" id="PS00624">
    <property type="entry name" value="GMC_OXRED_2"/>
    <property type="match status" value="1"/>
</dbReference>
<dbReference type="InterPro" id="IPR000172">
    <property type="entry name" value="GMC_OxRdtase_N"/>
</dbReference>
<proteinExistence type="inferred from homology"/>
<dbReference type="PIRSF" id="PIRSF000137">
    <property type="entry name" value="Alcohol_oxidase"/>
    <property type="match status" value="1"/>
</dbReference>
<dbReference type="Pfam" id="PF05199">
    <property type="entry name" value="GMC_oxred_C"/>
    <property type="match status" value="1"/>
</dbReference>
<dbReference type="SUPFAM" id="SSF51905">
    <property type="entry name" value="FAD/NAD(P)-binding domain"/>
    <property type="match status" value="1"/>
</dbReference>
<name>A0AA38MIA0_9CUCU</name>
<evidence type="ECO:0000259" key="6">
    <source>
        <dbReference type="PROSITE" id="PS00623"/>
    </source>
</evidence>
<evidence type="ECO:0000313" key="8">
    <source>
        <dbReference type="EMBL" id="KAJ3657995.1"/>
    </source>
</evidence>
<keyword evidence="5" id="KW-0732">Signal</keyword>
<accession>A0AA38MIA0</accession>
<feature type="domain" description="Glucose-methanol-choline oxidoreductase N-terminal" evidence="6">
    <location>
        <begin position="142"/>
        <end position="165"/>
    </location>
</feature>